<proteinExistence type="predicted"/>
<evidence type="ECO:0000259" key="2">
    <source>
        <dbReference type="Pfam" id="PF00288"/>
    </source>
</evidence>
<keyword evidence="1 3" id="KW-0808">Transferase</keyword>
<dbReference type="STRING" id="649747.HMPREF0083_05548"/>
<dbReference type="PIRSF" id="PIRSF033887">
    <property type="entry name" value="PduX"/>
    <property type="match status" value="1"/>
</dbReference>
<comment type="caution">
    <text evidence="3">The sequence shown here is derived from an EMBL/GenBank/DDBJ whole genome shotgun (WGS) entry which is preliminary data.</text>
</comment>
<evidence type="ECO:0000256" key="1">
    <source>
        <dbReference type="ARBA" id="ARBA00022777"/>
    </source>
</evidence>
<evidence type="ECO:0000313" key="4">
    <source>
        <dbReference type="Proteomes" id="UP000016511"/>
    </source>
</evidence>
<dbReference type="InterPro" id="IPR012363">
    <property type="entry name" value="PduX"/>
</dbReference>
<gene>
    <name evidence="3" type="ORF">HMPREF0083_05548</name>
</gene>
<feature type="domain" description="GHMP kinase N-terminal" evidence="2">
    <location>
        <begin position="75"/>
        <end position="135"/>
    </location>
</feature>
<dbReference type="HOGENOM" id="CLU_056896_2_0_9"/>
<protein>
    <submittedName>
        <fullName evidence="3">GHMP kinase protein</fullName>
    </submittedName>
</protein>
<dbReference type="GO" id="GO:0005524">
    <property type="term" value="F:ATP binding"/>
    <property type="evidence" value="ECO:0007669"/>
    <property type="project" value="InterPro"/>
</dbReference>
<dbReference type="PATRIC" id="fig|649747.3.peg.4988"/>
<dbReference type="Pfam" id="PF00288">
    <property type="entry name" value="GHMP_kinases_N"/>
    <property type="match status" value="1"/>
</dbReference>
<keyword evidence="4" id="KW-1185">Reference proteome</keyword>
<dbReference type="EMBL" id="AWSJ01000347">
    <property type="protein sequence ID" value="ERI05701.1"/>
    <property type="molecule type" value="Genomic_DNA"/>
</dbReference>
<keyword evidence="1 3" id="KW-0418">Kinase</keyword>
<sequence>MEGLHSKHSMIRGGEGQSFGTFGELLQGVGSNGDDFLVTLPIQRYAVAKFIHHPSMREIMVSPSTKKKSMALTLLILNHYGIEPGGILEIKGEIPIGKGLASSSADLVATVRALDDCFGFNFTPEQIQFFLKQVEPTDGVMYEGVVSFYHRKVQLREFLGQLPPLTILGIDEGGEVDTVEFNKLPKRFSDGEKQIYDELLDTLSHAVRTGDIHTIGVVSTQSARMNQKIRQNKFFHDVMSICEKVRGLGIVIAHSGTFIGILLSPERVDYWNQISAASEAMQELDGDVMIFHSWSADQKSIVPGRKNTINGQPLV</sequence>
<dbReference type="Proteomes" id="UP000016511">
    <property type="component" value="Unassembled WGS sequence"/>
</dbReference>
<dbReference type="InterPro" id="IPR006204">
    <property type="entry name" value="GHMP_kinase_N_dom"/>
</dbReference>
<dbReference type="eggNOG" id="COG4542">
    <property type="taxonomic scope" value="Bacteria"/>
</dbReference>
<dbReference type="SUPFAM" id="SSF54211">
    <property type="entry name" value="Ribosomal protein S5 domain 2-like"/>
    <property type="match status" value="1"/>
</dbReference>
<dbReference type="AlphaFoldDB" id="U1Y456"/>
<name>U1Y456_ANEAE</name>
<accession>U1Y456</accession>
<dbReference type="GO" id="GO:0016301">
    <property type="term" value="F:kinase activity"/>
    <property type="evidence" value="ECO:0007669"/>
    <property type="project" value="UniProtKB-KW"/>
</dbReference>
<dbReference type="InterPro" id="IPR014721">
    <property type="entry name" value="Ribsml_uS5_D2-typ_fold_subgr"/>
</dbReference>
<dbReference type="InterPro" id="IPR020568">
    <property type="entry name" value="Ribosomal_Su5_D2-typ_SF"/>
</dbReference>
<reference evidence="3 4" key="1">
    <citation type="submission" date="2013-08" db="EMBL/GenBank/DDBJ databases">
        <authorList>
            <person name="Weinstock G."/>
            <person name="Sodergren E."/>
            <person name="Wylie T."/>
            <person name="Fulton L."/>
            <person name="Fulton R."/>
            <person name="Fronick C."/>
            <person name="O'Laughlin M."/>
            <person name="Godfrey J."/>
            <person name="Miner T."/>
            <person name="Herter B."/>
            <person name="Appelbaum E."/>
            <person name="Cordes M."/>
            <person name="Lek S."/>
            <person name="Wollam A."/>
            <person name="Pepin K.H."/>
            <person name="Palsikar V.B."/>
            <person name="Mitreva M."/>
            <person name="Wilson R.K."/>
        </authorList>
    </citation>
    <scope>NUCLEOTIDE SEQUENCE [LARGE SCALE GENOMIC DNA]</scope>
    <source>
        <strain evidence="3 4">ATCC 12856</strain>
    </source>
</reference>
<dbReference type="Gene3D" id="3.30.230.10">
    <property type="match status" value="1"/>
</dbReference>
<organism evidence="3 4">
    <name type="scientific">Aneurinibacillus aneurinilyticus ATCC 12856</name>
    <dbReference type="NCBI Taxonomy" id="649747"/>
    <lineage>
        <taxon>Bacteria</taxon>
        <taxon>Bacillati</taxon>
        <taxon>Bacillota</taxon>
        <taxon>Bacilli</taxon>
        <taxon>Bacillales</taxon>
        <taxon>Paenibacillaceae</taxon>
        <taxon>Aneurinibacillus group</taxon>
        <taxon>Aneurinibacillus</taxon>
    </lineage>
</organism>
<evidence type="ECO:0000313" key="3">
    <source>
        <dbReference type="EMBL" id="ERI05701.1"/>
    </source>
</evidence>